<protein>
    <submittedName>
        <fullName evidence="3">Uncharacterized protein</fullName>
    </submittedName>
</protein>
<reference evidence="3 4" key="1">
    <citation type="journal article" date="2019" name="Environ. Microbiol.">
        <title>At the nexus of three kingdoms: the genome of the mycorrhizal fungus Gigaspora margarita provides insights into plant, endobacterial and fungal interactions.</title>
        <authorList>
            <person name="Venice F."/>
            <person name="Ghignone S."/>
            <person name="Salvioli di Fossalunga A."/>
            <person name="Amselem J."/>
            <person name="Novero M."/>
            <person name="Xianan X."/>
            <person name="Sedzielewska Toro K."/>
            <person name="Morin E."/>
            <person name="Lipzen A."/>
            <person name="Grigoriev I.V."/>
            <person name="Henrissat B."/>
            <person name="Martin F.M."/>
            <person name="Bonfante P."/>
        </authorList>
    </citation>
    <scope>NUCLEOTIDE SEQUENCE [LARGE SCALE GENOMIC DNA]</scope>
    <source>
        <strain evidence="3 4">BEG34</strain>
    </source>
</reference>
<feature type="compositionally biased region" description="Polar residues" evidence="1">
    <location>
        <begin position="152"/>
        <end position="163"/>
    </location>
</feature>
<keyword evidence="2" id="KW-0812">Transmembrane</keyword>
<dbReference type="EMBL" id="WTPW01000264">
    <property type="protein sequence ID" value="KAF0528882.1"/>
    <property type="molecule type" value="Genomic_DNA"/>
</dbReference>
<dbReference type="OrthoDB" id="10617403at2759"/>
<proteinExistence type="predicted"/>
<feature type="transmembrane region" description="Helical" evidence="2">
    <location>
        <begin position="17"/>
        <end position="35"/>
    </location>
</feature>
<comment type="caution">
    <text evidence="3">The sequence shown here is derived from an EMBL/GenBank/DDBJ whole genome shotgun (WGS) entry which is preliminary data.</text>
</comment>
<feature type="compositionally biased region" description="Polar residues" evidence="1">
    <location>
        <begin position="172"/>
        <end position="181"/>
    </location>
</feature>
<name>A0A8H4ASN8_GIGMA</name>
<gene>
    <name evidence="3" type="ORF">F8M41_012967</name>
</gene>
<feature type="transmembrane region" description="Helical" evidence="2">
    <location>
        <begin position="97"/>
        <end position="117"/>
    </location>
</feature>
<feature type="region of interest" description="Disordered" evidence="1">
    <location>
        <begin position="152"/>
        <end position="181"/>
    </location>
</feature>
<evidence type="ECO:0000313" key="3">
    <source>
        <dbReference type="EMBL" id="KAF0528882.1"/>
    </source>
</evidence>
<keyword evidence="2" id="KW-0472">Membrane</keyword>
<feature type="transmembrane region" description="Helical" evidence="2">
    <location>
        <begin position="47"/>
        <end position="69"/>
    </location>
</feature>
<organism evidence="3 4">
    <name type="scientific">Gigaspora margarita</name>
    <dbReference type="NCBI Taxonomy" id="4874"/>
    <lineage>
        <taxon>Eukaryota</taxon>
        <taxon>Fungi</taxon>
        <taxon>Fungi incertae sedis</taxon>
        <taxon>Mucoromycota</taxon>
        <taxon>Glomeromycotina</taxon>
        <taxon>Glomeromycetes</taxon>
        <taxon>Diversisporales</taxon>
        <taxon>Gigasporaceae</taxon>
        <taxon>Gigaspora</taxon>
    </lineage>
</organism>
<evidence type="ECO:0000256" key="2">
    <source>
        <dbReference type="SAM" id="Phobius"/>
    </source>
</evidence>
<evidence type="ECO:0000313" key="4">
    <source>
        <dbReference type="Proteomes" id="UP000439903"/>
    </source>
</evidence>
<evidence type="ECO:0000256" key="1">
    <source>
        <dbReference type="SAM" id="MobiDB-lite"/>
    </source>
</evidence>
<sequence>MDEIFYENCQSDMDGKHYAFGICSLWVRFTYFLSLEYYQNDMDGRHYAFTVEFTQLGFSLFLLIELFSLDFLFENYQLKMNKIFYEHCQSDMDGKHYAFGICLLLVCFTYFLSLEYYQNDMNSRRYAFTVEFTQLGFNFLLFEKVIPESYSTFDPEQSTSGSLHNEYRGTDENVNNNLMEE</sequence>
<dbReference type="AlphaFoldDB" id="A0A8H4ASN8"/>
<keyword evidence="2" id="KW-1133">Transmembrane helix</keyword>
<dbReference type="Proteomes" id="UP000439903">
    <property type="component" value="Unassembled WGS sequence"/>
</dbReference>
<keyword evidence="4" id="KW-1185">Reference proteome</keyword>
<accession>A0A8H4ASN8</accession>